<gene>
    <name evidence="1" type="ORF">CBP34_13165</name>
</gene>
<evidence type="ECO:0000313" key="2">
    <source>
        <dbReference type="Proteomes" id="UP000194432"/>
    </source>
</evidence>
<dbReference type="EMBL" id="CP021361">
    <property type="protein sequence ID" value="ART52414.1"/>
    <property type="molecule type" value="Genomic_DNA"/>
</dbReference>
<dbReference type="InterPro" id="IPR010260">
    <property type="entry name" value="AlpA"/>
</dbReference>
<sequence length="95" mass="10264">MSLAHPNDHGNIHRLPMVAPAFFRMVDVMRITALSRATLYRRIAEGKFPPPVHLGGRACGWAPTELQAWIDDPEGYSVALAPGTAAIQTTTGNLA</sequence>
<keyword evidence="2" id="KW-1185">Reference proteome</keyword>
<name>A0A240U4P0_9BURK</name>
<protein>
    <recommendedName>
        <fullName evidence="3">AlpA family transcriptional regulator</fullName>
    </recommendedName>
</protein>
<evidence type="ECO:0008006" key="3">
    <source>
        <dbReference type="Google" id="ProtNLM"/>
    </source>
</evidence>
<dbReference type="Gene3D" id="1.10.238.160">
    <property type="match status" value="1"/>
</dbReference>
<reference evidence="1 2" key="1">
    <citation type="submission" date="2017-05" db="EMBL/GenBank/DDBJ databases">
        <title>Polyphasic characterization of four soil-derived phenanthrene-degrading Acidovorax strains and proposal of Acidovorax phenanthrenivorans sp. nov.</title>
        <authorList>
            <person name="Singleton D.R."/>
            <person name="Lee J."/>
            <person name="Dickey A.N."/>
            <person name="Stroud A."/>
            <person name="Scholl E.H."/>
            <person name="Wright F.A."/>
            <person name="Aitken M.D."/>
        </authorList>
    </citation>
    <scope>NUCLEOTIDE SEQUENCE [LARGE SCALE GENOMIC DNA]</scope>
    <source>
        <strain evidence="1">NA3</strain>
    </source>
</reference>
<accession>A0A240U4P0</accession>
<dbReference type="RefSeq" id="WP_094098305.1">
    <property type="nucleotide sequence ID" value="NZ_CP021361.1"/>
</dbReference>
<dbReference type="Proteomes" id="UP000194432">
    <property type="component" value="Chromosome 1"/>
</dbReference>
<proteinExistence type="predicted"/>
<dbReference type="Pfam" id="PF05930">
    <property type="entry name" value="Phage_AlpA"/>
    <property type="match status" value="1"/>
</dbReference>
<dbReference type="KEGG" id="acin:CBP34_13165"/>
<organism evidence="1 2">
    <name type="scientific">Acidovorax carolinensis</name>
    <dbReference type="NCBI Taxonomy" id="553814"/>
    <lineage>
        <taxon>Bacteria</taxon>
        <taxon>Pseudomonadati</taxon>
        <taxon>Pseudomonadota</taxon>
        <taxon>Betaproteobacteria</taxon>
        <taxon>Burkholderiales</taxon>
        <taxon>Comamonadaceae</taxon>
        <taxon>Acidovorax</taxon>
    </lineage>
</organism>
<evidence type="ECO:0000313" key="1">
    <source>
        <dbReference type="EMBL" id="ART52414.1"/>
    </source>
</evidence>
<dbReference type="AlphaFoldDB" id="A0A240U4P0"/>